<name>A0ABV8ZJD7_9FLAO</name>
<dbReference type="EMBL" id="JBHSFY010000017">
    <property type="protein sequence ID" value="MFC4479719.1"/>
    <property type="molecule type" value="Genomic_DNA"/>
</dbReference>
<keyword evidence="3" id="KW-0418">Kinase</keyword>
<feature type="domain" description="Secretion system C-terminal sorting" evidence="2">
    <location>
        <begin position="496"/>
        <end position="565"/>
    </location>
</feature>
<evidence type="ECO:0000313" key="4">
    <source>
        <dbReference type="Proteomes" id="UP001596003"/>
    </source>
</evidence>
<dbReference type="RefSeq" id="WP_379800970.1">
    <property type="nucleotide sequence ID" value="NZ_JBHSFY010000017.1"/>
</dbReference>
<dbReference type="NCBIfam" id="TIGR04183">
    <property type="entry name" value="Por_Secre_tail"/>
    <property type="match status" value="1"/>
</dbReference>
<proteinExistence type="predicted"/>
<accession>A0ABV8ZJD7</accession>
<keyword evidence="4" id="KW-1185">Reference proteome</keyword>
<dbReference type="InterPro" id="IPR014867">
    <property type="entry name" value="Spore_coat_CotH_CotH2/3/7"/>
</dbReference>
<keyword evidence="3" id="KW-0808">Transferase</keyword>
<gene>
    <name evidence="3" type="ORF">ACFO3N_21775</name>
</gene>
<sequence>MKQKLLLIFLFFSFYISYSQEIIIIPSNQYNIDINKSLIVTNLDVNYVNTTWEGEKSSVTLDVSYNFEIPVNVIKLGTPYNLINPSDGKKYILYFTALPLITITANNEIVDEPNVLASFKLIESNQNSLTSDIGIQLRGAYSQSLPKKSFEIEFWEDQNGNETHDVSLLGMHSDDGYNLQAMYNESLRFHSKTNNDLWKLMHEPYYLNLEREVVSGIEMKYAELFLNGEYRGIYCVGEKVNRKLLKLKKHNGSIRGELYKGDQWGNSSTFTSLIPYNNDDLLWGGMEYKHPKEVTDWSNLYKFVDFVVNETNSNFYAVYKTKFDLNNAVDYFIFLNLIRATDNRGKNLYIAKYTNNEPYFYVPWDLDGTYGTIWNGQHENITNDLLSNGLYDRLLNDCSKDGFREKLNLRWQELRSTLITHDKLMLMLTSNYNTLKENGVYEREHLAWPDYSANENEIDYISNWLANRLSYLDVKFSENCNTLDVVNFEKVLKTIVYPNPTSDIINITLTDFGKHTILIYDSNGKLLLNKNSEGYYNQISIKNFSKGIYYIKIIDSENKVDVRSIIKQ</sequence>
<dbReference type="InterPro" id="IPR026444">
    <property type="entry name" value="Secre_tail"/>
</dbReference>
<evidence type="ECO:0000256" key="1">
    <source>
        <dbReference type="ARBA" id="ARBA00022729"/>
    </source>
</evidence>
<keyword evidence="1" id="KW-0732">Signal</keyword>
<dbReference type="GO" id="GO:0016301">
    <property type="term" value="F:kinase activity"/>
    <property type="evidence" value="ECO:0007669"/>
    <property type="project" value="UniProtKB-KW"/>
</dbReference>
<evidence type="ECO:0000313" key="3">
    <source>
        <dbReference type="EMBL" id="MFC4479719.1"/>
    </source>
</evidence>
<organism evidence="3 4">
    <name type="scientific">Flavobacterium chungangensis</name>
    <dbReference type="NCBI Taxonomy" id="2708132"/>
    <lineage>
        <taxon>Bacteria</taxon>
        <taxon>Pseudomonadati</taxon>
        <taxon>Bacteroidota</taxon>
        <taxon>Flavobacteriia</taxon>
        <taxon>Flavobacteriales</taxon>
        <taxon>Flavobacteriaceae</taxon>
        <taxon>Flavobacterium</taxon>
    </lineage>
</organism>
<comment type="caution">
    <text evidence="3">The sequence shown here is derived from an EMBL/GenBank/DDBJ whole genome shotgun (WGS) entry which is preliminary data.</text>
</comment>
<evidence type="ECO:0000259" key="2">
    <source>
        <dbReference type="Pfam" id="PF18962"/>
    </source>
</evidence>
<protein>
    <submittedName>
        <fullName evidence="3">CotH kinase family protein</fullName>
    </submittedName>
</protein>
<dbReference type="Pfam" id="PF08757">
    <property type="entry name" value="CotH"/>
    <property type="match status" value="1"/>
</dbReference>
<dbReference type="Pfam" id="PF18962">
    <property type="entry name" value="Por_Secre_tail"/>
    <property type="match status" value="1"/>
</dbReference>
<reference evidence="4" key="1">
    <citation type="journal article" date="2019" name="Int. J. Syst. Evol. Microbiol.">
        <title>The Global Catalogue of Microorganisms (GCM) 10K type strain sequencing project: providing services to taxonomists for standard genome sequencing and annotation.</title>
        <authorList>
            <consortium name="The Broad Institute Genomics Platform"/>
            <consortium name="The Broad Institute Genome Sequencing Center for Infectious Disease"/>
            <person name="Wu L."/>
            <person name="Ma J."/>
        </authorList>
    </citation>
    <scope>NUCLEOTIDE SEQUENCE [LARGE SCALE GENOMIC DNA]</scope>
    <source>
        <strain evidence="4">NBRC 103627</strain>
    </source>
</reference>
<dbReference type="Proteomes" id="UP001596003">
    <property type="component" value="Unassembled WGS sequence"/>
</dbReference>